<organism evidence="5 6">
    <name type="scientific">Cuscuta europaea</name>
    <name type="common">European dodder</name>
    <dbReference type="NCBI Taxonomy" id="41803"/>
    <lineage>
        <taxon>Eukaryota</taxon>
        <taxon>Viridiplantae</taxon>
        <taxon>Streptophyta</taxon>
        <taxon>Embryophyta</taxon>
        <taxon>Tracheophyta</taxon>
        <taxon>Spermatophyta</taxon>
        <taxon>Magnoliopsida</taxon>
        <taxon>eudicotyledons</taxon>
        <taxon>Gunneridae</taxon>
        <taxon>Pentapetalae</taxon>
        <taxon>asterids</taxon>
        <taxon>lamiids</taxon>
        <taxon>Solanales</taxon>
        <taxon>Convolvulaceae</taxon>
        <taxon>Cuscuteae</taxon>
        <taxon>Cuscuta</taxon>
        <taxon>Cuscuta subgen. Cuscuta</taxon>
    </lineage>
</organism>
<evidence type="ECO:0000259" key="4">
    <source>
        <dbReference type="Pfam" id="PF10551"/>
    </source>
</evidence>
<dbReference type="PANTHER" id="PTHR31973">
    <property type="entry name" value="POLYPROTEIN, PUTATIVE-RELATED"/>
    <property type="match status" value="1"/>
</dbReference>
<dbReference type="InterPro" id="IPR001207">
    <property type="entry name" value="Transposase_mutator"/>
</dbReference>
<reference evidence="5" key="1">
    <citation type="submission" date="2022-07" db="EMBL/GenBank/DDBJ databases">
        <authorList>
            <person name="Macas J."/>
            <person name="Novak P."/>
            <person name="Neumann P."/>
        </authorList>
    </citation>
    <scope>NUCLEOTIDE SEQUENCE</scope>
</reference>
<evidence type="ECO:0000313" key="6">
    <source>
        <dbReference type="Proteomes" id="UP001152484"/>
    </source>
</evidence>
<dbReference type="GO" id="GO:0006313">
    <property type="term" value="P:DNA transposition"/>
    <property type="evidence" value="ECO:0007669"/>
    <property type="project" value="InterPro"/>
</dbReference>
<protein>
    <recommendedName>
        <fullName evidence="4">MULE transposase domain-containing protein</fullName>
    </recommendedName>
</protein>
<evidence type="ECO:0000256" key="1">
    <source>
        <dbReference type="ARBA" id="ARBA00022578"/>
    </source>
</evidence>
<dbReference type="AlphaFoldDB" id="A0A9P0Z3N0"/>
<dbReference type="GO" id="GO:0003677">
    <property type="term" value="F:DNA binding"/>
    <property type="evidence" value="ECO:0007669"/>
    <property type="project" value="UniProtKB-KW"/>
</dbReference>
<dbReference type="Pfam" id="PF10551">
    <property type="entry name" value="MULE"/>
    <property type="match status" value="1"/>
</dbReference>
<dbReference type="Proteomes" id="UP001152484">
    <property type="component" value="Unassembled WGS sequence"/>
</dbReference>
<dbReference type="GO" id="GO:0004803">
    <property type="term" value="F:transposase activity"/>
    <property type="evidence" value="ECO:0007669"/>
    <property type="project" value="InterPro"/>
</dbReference>
<keyword evidence="6" id="KW-1185">Reference proteome</keyword>
<name>A0A9P0Z3N0_CUSEU</name>
<feature type="domain" description="MULE transposase" evidence="4">
    <location>
        <begin position="2"/>
        <end position="66"/>
    </location>
</feature>
<dbReference type="PROSITE" id="PS01007">
    <property type="entry name" value="TRANSPOSASE_MUTATOR"/>
    <property type="match status" value="1"/>
</dbReference>
<sequence length="248" mass="28716">MFPIAWAVVRSETKATWKWFLENLRDDLQIGRAGWAFVSDQQKGLMPALYETLPEVEHRRCVSHIYAIWRRTHPGLELQRQFWKCWKATSKREFEQNPEGLKSLSPTAHEDIVKVDHKFWCRAFFDRGIKCETVDNNLCEAFNGAIVPARSQLGYSQLEYIGKLVMQKLTKNRDLADKWISQLGPRIRRRINNTIMANNYWRVQFNGADGYELSCGSDTYLVVCVSSGMCLGFLANTQYVPLETKGIL</sequence>
<proteinExistence type="predicted"/>
<evidence type="ECO:0000313" key="5">
    <source>
        <dbReference type="EMBL" id="CAH9085962.1"/>
    </source>
</evidence>
<keyword evidence="3" id="KW-0233">DNA recombination</keyword>
<evidence type="ECO:0000256" key="2">
    <source>
        <dbReference type="ARBA" id="ARBA00023125"/>
    </source>
</evidence>
<keyword evidence="2" id="KW-0238">DNA-binding</keyword>
<dbReference type="PANTHER" id="PTHR31973:SF189">
    <property type="entry name" value="TRANSPOSASE, MUDR, PLANT, MULE TRANSPOSASE DOMAIN PROTEIN-RELATED"/>
    <property type="match status" value="1"/>
</dbReference>
<accession>A0A9P0Z3N0</accession>
<dbReference type="InterPro" id="IPR018289">
    <property type="entry name" value="MULE_transposase_dom"/>
</dbReference>
<dbReference type="EMBL" id="CAMAPE010000019">
    <property type="protein sequence ID" value="CAH9085962.1"/>
    <property type="molecule type" value="Genomic_DNA"/>
</dbReference>
<keyword evidence="1" id="KW-0815">Transposition</keyword>
<comment type="caution">
    <text evidence="5">The sequence shown here is derived from an EMBL/GenBank/DDBJ whole genome shotgun (WGS) entry which is preliminary data.</text>
</comment>
<dbReference type="OrthoDB" id="1937322at2759"/>
<evidence type="ECO:0000256" key="3">
    <source>
        <dbReference type="ARBA" id="ARBA00023172"/>
    </source>
</evidence>
<gene>
    <name evidence="5" type="ORF">CEURO_LOCUS9428</name>
</gene>